<dbReference type="InterPro" id="IPR050331">
    <property type="entry name" value="Zinc_finger"/>
</dbReference>
<evidence type="ECO:0000313" key="11">
    <source>
        <dbReference type="Proteomes" id="UP001310890"/>
    </source>
</evidence>
<gene>
    <name evidence="10" type="ORF">LTR62_000380</name>
</gene>
<comment type="caution">
    <text evidence="10">The sequence shown here is derived from an EMBL/GenBank/DDBJ whole genome shotgun (WGS) entry which is preliminary data.</text>
</comment>
<organism evidence="10 11">
    <name type="scientific">Meristemomyces frigidus</name>
    <dbReference type="NCBI Taxonomy" id="1508187"/>
    <lineage>
        <taxon>Eukaryota</taxon>
        <taxon>Fungi</taxon>
        <taxon>Dikarya</taxon>
        <taxon>Ascomycota</taxon>
        <taxon>Pezizomycotina</taxon>
        <taxon>Dothideomycetes</taxon>
        <taxon>Dothideomycetidae</taxon>
        <taxon>Mycosphaerellales</taxon>
        <taxon>Teratosphaeriaceae</taxon>
        <taxon>Meristemomyces</taxon>
    </lineage>
</organism>
<dbReference type="PANTHER" id="PTHR16515:SF66">
    <property type="entry name" value="C2H2-TYPE DOMAIN-CONTAINING PROTEIN"/>
    <property type="match status" value="1"/>
</dbReference>
<dbReference type="SMART" id="SM00355">
    <property type="entry name" value="ZnF_C2H2"/>
    <property type="match status" value="3"/>
</dbReference>
<evidence type="ECO:0000256" key="1">
    <source>
        <dbReference type="ARBA" id="ARBA00004123"/>
    </source>
</evidence>
<feature type="domain" description="C2H2-type" evidence="9">
    <location>
        <begin position="207"/>
        <end position="231"/>
    </location>
</feature>
<evidence type="ECO:0000256" key="4">
    <source>
        <dbReference type="ARBA" id="ARBA00022771"/>
    </source>
</evidence>
<evidence type="ECO:0000256" key="7">
    <source>
        <dbReference type="PROSITE-ProRule" id="PRU00042"/>
    </source>
</evidence>
<dbReference type="InterPro" id="IPR013087">
    <property type="entry name" value="Znf_C2H2_type"/>
</dbReference>
<dbReference type="AlphaFoldDB" id="A0AAN7YQW0"/>
<dbReference type="Pfam" id="PF00096">
    <property type="entry name" value="zf-C2H2"/>
    <property type="match status" value="1"/>
</dbReference>
<reference evidence="10" key="1">
    <citation type="submission" date="2023-08" db="EMBL/GenBank/DDBJ databases">
        <title>Black Yeasts Isolated from many extreme environments.</title>
        <authorList>
            <person name="Coleine C."/>
            <person name="Stajich J.E."/>
            <person name="Selbmann L."/>
        </authorList>
    </citation>
    <scope>NUCLEOTIDE SEQUENCE</scope>
    <source>
        <strain evidence="10">CCFEE 5401</strain>
    </source>
</reference>
<evidence type="ECO:0000256" key="3">
    <source>
        <dbReference type="ARBA" id="ARBA00022737"/>
    </source>
</evidence>
<dbReference type="EMBL" id="JAVRRL010000010">
    <property type="protein sequence ID" value="KAK5115924.1"/>
    <property type="molecule type" value="Genomic_DNA"/>
</dbReference>
<comment type="subcellular location">
    <subcellularLocation>
        <location evidence="1">Nucleus</location>
    </subcellularLocation>
</comment>
<keyword evidence="4 7" id="KW-0863">Zinc-finger</keyword>
<sequence length="338" mass="38162">MSDSLVTLPYLYTGIETSDEQQESMATYCSSNADFDIFGTTFDVDELLLNDSWESVIRLEPAEYSSAVYRSHATNTFLPSMDTYLPSSLDGPLSWSPDITHSGGLSATLSTPWNPTFDEPLDTHMTARALYPDVMPSDQARNGSGALQETTIATTTLSDGQTLKRDRQLQIPRVSRRPATARSPTKWTEEGAGSSDDSTYSDDEAKFACSLCRLSFPTYYTLERHARITGHKAYECPECYNSYNRRDVYVRHSKTHRECGLFVCKICETASTRKRFKRKDHLQQHIRTMHHGMDVETAIGQTLTPANLRCKPLSRPSSPATRLRETYDGLRNVRKHSR</sequence>
<feature type="domain" description="C2H2-type" evidence="9">
    <location>
        <begin position="234"/>
        <end position="256"/>
    </location>
</feature>
<proteinExistence type="predicted"/>
<protein>
    <recommendedName>
        <fullName evidence="9">C2H2-type domain-containing protein</fullName>
    </recommendedName>
</protein>
<dbReference type="PROSITE" id="PS50157">
    <property type="entry name" value="ZINC_FINGER_C2H2_2"/>
    <property type="match status" value="2"/>
</dbReference>
<evidence type="ECO:0000259" key="9">
    <source>
        <dbReference type="PROSITE" id="PS50157"/>
    </source>
</evidence>
<evidence type="ECO:0000256" key="8">
    <source>
        <dbReference type="SAM" id="MobiDB-lite"/>
    </source>
</evidence>
<accession>A0AAN7YQW0</accession>
<keyword evidence="5" id="KW-0862">Zinc</keyword>
<dbReference type="GO" id="GO:0008270">
    <property type="term" value="F:zinc ion binding"/>
    <property type="evidence" value="ECO:0007669"/>
    <property type="project" value="UniProtKB-KW"/>
</dbReference>
<dbReference type="SUPFAM" id="SSF57667">
    <property type="entry name" value="beta-beta-alpha zinc fingers"/>
    <property type="match status" value="1"/>
</dbReference>
<dbReference type="GO" id="GO:0010468">
    <property type="term" value="P:regulation of gene expression"/>
    <property type="evidence" value="ECO:0007669"/>
    <property type="project" value="TreeGrafter"/>
</dbReference>
<dbReference type="GO" id="GO:0005634">
    <property type="term" value="C:nucleus"/>
    <property type="evidence" value="ECO:0007669"/>
    <property type="project" value="UniProtKB-SubCell"/>
</dbReference>
<keyword evidence="3" id="KW-0677">Repeat</keyword>
<feature type="region of interest" description="Disordered" evidence="8">
    <location>
        <begin position="155"/>
        <end position="200"/>
    </location>
</feature>
<evidence type="ECO:0000256" key="5">
    <source>
        <dbReference type="ARBA" id="ARBA00022833"/>
    </source>
</evidence>
<evidence type="ECO:0000256" key="2">
    <source>
        <dbReference type="ARBA" id="ARBA00022723"/>
    </source>
</evidence>
<keyword evidence="6" id="KW-0539">Nucleus</keyword>
<keyword evidence="2" id="KW-0479">Metal-binding</keyword>
<dbReference type="PROSITE" id="PS00028">
    <property type="entry name" value="ZINC_FINGER_C2H2_1"/>
    <property type="match status" value="1"/>
</dbReference>
<dbReference type="Gene3D" id="3.30.160.60">
    <property type="entry name" value="Classic Zinc Finger"/>
    <property type="match status" value="2"/>
</dbReference>
<name>A0AAN7YQW0_9PEZI</name>
<dbReference type="PANTHER" id="PTHR16515">
    <property type="entry name" value="PR DOMAIN ZINC FINGER PROTEIN"/>
    <property type="match status" value="1"/>
</dbReference>
<evidence type="ECO:0000256" key="6">
    <source>
        <dbReference type="ARBA" id="ARBA00023242"/>
    </source>
</evidence>
<dbReference type="Proteomes" id="UP001310890">
    <property type="component" value="Unassembled WGS sequence"/>
</dbReference>
<dbReference type="InterPro" id="IPR036236">
    <property type="entry name" value="Znf_C2H2_sf"/>
</dbReference>
<evidence type="ECO:0000313" key="10">
    <source>
        <dbReference type="EMBL" id="KAK5115924.1"/>
    </source>
</evidence>